<dbReference type="GeneID" id="22576539"/>
<protein>
    <submittedName>
        <fullName evidence="1">Uncharacterized protein</fullName>
    </submittedName>
</protein>
<sequence>MKTKLSVAPRKARKKISFNANRNKVRFIRVPPRSQNRKFWFTETQRIVKKGLNFEVEPEIMIEVNIECRMQITALARKPLSQLGKGPAANGIEGAAASSSLASLAKRSYIELEETDPLFLPDARKRNRWQCVGSVSSGEMTKVRIVMPPGSYRMRCTGGDVVQVFAQSWDIERELI</sequence>
<keyword evidence="2" id="KW-1185">Reference proteome</keyword>
<organism evidence="1 2">
    <name type="scientific">Leishmania panamensis</name>
    <dbReference type="NCBI Taxonomy" id="5679"/>
    <lineage>
        <taxon>Eukaryota</taxon>
        <taxon>Discoba</taxon>
        <taxon>Euglenozoa</taxon>
        <taxon>Kinetoplastea</taxon>
        <taxon>Metakinetoplastina</taxon>
        <taxon>Trypanosomatida</taxon>
        <taxon>Trypanosomatidae</taxon>
        <taxon>Leishmaniinae</taxon>
        <taxon>Leishmania</taxon>
        <taxon>Leishmania guyanensis species complex</taxon>
    </lineage>
</organism>
<dbReference type="Proteomes" id="UP000063063">
    <property type="component" value="Chromosome 28"/>
</dbReference>
<dbReference type="RefSeq" id="XP_010700434.1">
    <property type="nucleotide sequence ID" value="XM_010702132.1"/>
</dbReference>
<dbReference type="eggNOG" id="ENOG502S5CJ">
    <property type="taxonomic scope" value="Eukaryota"/>
</dbReference>
<dbReference type="VEuPathDB" id="TriTrypDB:LPMP_280940"/>
<dbReference type="AlphaFoldDB" id="A0A088RUD3"/>
<dbReference type="EMBL" id="CP009397">
    <property type="protein sequence ID" value="AIN99727.1"/>
    <property type="molecule type" value="Genomic_DNA"/>
</dbReference>
<dbReference type="VEuPathDB" id="TriTrypDB:LPAL13_280014900"/>
<gene>
    <name evidence="1" type="ORF">LPMP_280940</name>
</gene>
<accession>A0A088RUD3</accession>
<proteinExistence type="predicted"/>
<evidence type="ECO:0000313" key="1">
    <source>
        <dbReference type="EMBL" id="AIN99727.1"/>
    </source>
</evidence>
<evidence type="ECO:0000313" key="2">
    <source>
        <dbReference type="Proteomes" id="UP000063063"/>
    </source>
</evidence>
<reference evidence="1 2" key="1">
    <citation type="journal article" date="2015" name="Sci. Rep.">
        <title>The genome of Leishmania panamensis: insights into genomics of the L. (Viannia) subgenus.</title>
        <authorList>
            <person name="Llanes A."/>
            <person name="Restrepo C.M."/>
            <person name="Vecchio G.D."/>
            <person name="Anguizola F.J."/>
            <person name="Lleonart R."/>
        </authorList>
    </citation>
    <scope>NUCLEOTIDE SEQUENCE [LARGE SCALE GENOMIC DNA]</scope>
    <source>
        <strain evidence="1 2">MHOM/PA/94/PSC-1</strain>
    </source>
</reference>
<dbReference type="OrthoDB" id="270315at2759"/>
<name>A0A088RUD3_LEIPA</name>
<dbReference type="KEGG" id="lpan:LPMP_280940"/>